<evidence type="ECO:0000313" key="3">
    <source>
        <dbReference type="Proteomes" id="UP000663181"/>
    </source>
</evidence>
<sequence length="243" mass="25315">MSVPGNLVASIEGVSLIAATNPAGLSNYENSYEVSPILLVGGIAANAQGGVLPISQFLGAPDGGGSFRFVVIPGGMLISNAIGTYPFANQQVAANAVIQQPLPISLLMIAPVREEEGGYYGKLALFTSLQNTLQAHNNAGGSYNVVTPAYIYQNCLLPSLQDVTSGETKQKQVHWQWDFTQPLITPQQAQQAYNSLMGKAAAGQQVTSSSWSNNNSLSGTPQSNASSLAPQNSGSAITYPTGP</sequence>
<reference evidence="2 3" key="1">
    <citation type="submission" date="2020-10" db="EMBL/GenBank/DDBJ databases">
        <title>Phylogeny of dyella-like bacteria.</title>
        <authorList>
            <person name="Fu J."/>
        </authorList>
    </citation>
    <scope>NUCLEOTIDE SEQUENCE [LARGE SCALE GENOMIC DNA]</scope>
    <source>
        <strain evidence="2 3">DHOB09</strain>
    </source>
</reference>
<name>A0ABX7GZ04_9GAMM</name>
<feature type="compositionally biased region" description="Low complexity" evidence="1">
    <location>
        <begin position="208"/>
        <end position="218"/>
    </location>
</feature>
<gene>
    <name evidence="2" type="ORF">ISN74_07990</name>
</gene>
<dbReference type="Proteomes" id="UP000663181">
    <property type="component" value="Chromosome"/>
</dbReference>
<feature type="compositionally biased region" description="Polar residues" evidence="1">
    <location>
        <begin position="219"/>
        <end position="243"/>
    </location>
</feature>
<evidence type="ECO:0000256" key="1">
    <source>
        <dbReference type="SAM" id="MobiDB-lite"/>
    </source>
</evidence>
<keyword evidence="3" id="KW-1185">Reference proteome</keyword>
<accession>A0ABX7GZ04</accession>
<organism evidence="2 3">
    <name type="scientific">Dyella caseinilytica</name>
    <dbReference type="NCBI Taxonomy" id="1849581"/>
    <lineage>
        <taxon>Bacteria</taxon>
        <taxon>Pseudomonadati</taxon>
        <taxon>Pseudomonadota</taxon>
        <taxon>Gammaproteobacteria</taxon>
        <taxon>Lysobacterales</taxon>
        <taxon>Rhodanobacteraceae</taxon>
        <taxon>Dyella</taxon>
    </lineage>
</organism>
<feature type="region of interest" description="Disordered" evidence="1">
    <location>
        <begin position="207"/>
        <end position="243"/>
    </location>
</feature>
<proteinExistence type="predicted"/>
<evidence type="ECO:0000313" key="2">
    <source>
        <dbReference type="EMBL" id="QRN55258.1"/>
    </source>
</evidence>
<protein>
    <submittedName>
        <fullName evidence="2">Uncharacterized protein</fullName>
    </submittedName>
</protein>
<dbReference type="RefSeq" id="WP_188798826.1">
    <property type="nucleotide sequence ID" value="NZ_BMIZ01000001.1"/>
</dbReference>
<dbReference type="EMBL" id="CP064030">
    <property type="protein sequence ID" value="QRN55258.1"/>
    <property type="molecule type" value="Genomic_DNA"/>
</dbReference>